<proteinExistence type="predicted"/>
<dbReference type="Proteomes" id="UP001603418">
    <property type="component" value="Unassembled WGS sequence"/>
</dbReference>
<protein>
    <submittedName>
        <fullName evidence="2">Uncharacterized protein</fullName>
    </submittedName>
</protein>
<evidence type="ECO:0000313" key="3">
    <source>
        <dbReference type="Proteomes" id="UP001603418"/>
    </source>
</evidence>
<name>A0ABW6YZJ8_9ACTN</name>
<organism evidence="2 3">
    <name type="scientific">Streptomyces eurythermus</name>
    <dbReference type="NCBI Taxonomy" id="42237"/>
    <lineage>
        <taxon>Bacteria</taxon>
        <taxon>Bacillati</taxon>
        <taxon>Actinomycetota</taxon>
        <taxon>Actinomycetes</taxon>
        <taxon>Kitasatosporales</taxon>
        <taxon>Streptomycetaceae</taxon>
        <taxon>Streptomyces</taxon>
    </lineage>
</organism>
<dbReference type="EMBL" id="JBICBM010000010">
    <property type="protein sequence ID" value="MFF9884219.1"/>
    <property type="molecule type" value="Genomic_DNA"/>
</dbReference>
<feature type="region of interest" description="Disordered" evidence="1">
    <location>
        <begin position="31"/>
        <end position="62"/>
    </location>
</feature>
<reference evidence="2 3" key="1">
    <citation type="submission" date="2024-10" db="EMBL/GenBank/DDBJ databases">
        <title>The Natural Products Discovery Center: Release of the First 8490 Sequenced Strains for Exploring Actinobacteria Biosynthetic Diversity.</title>
        <authorList>
            <person name="Kalkreuter E."/>
            <person name="Kautsar S.A."/>
            <person name="Yang D."/>
            <person name="Bader C.D."/>
            <person name="Teijaro C.N."/>
            <person name="Fluegel L."/>
            <person name="Davis C.M."/>
            <person name="Simpson J.R."/>
            <person name="Lauterbach L."/>
            <person name="Steele A.D."/>
            <person name="Gui C."/>
            <person name="Meng S."/>
            <person name="Li G."/>
            <person name="Viehrig K."/>
            <person name="Ye F."/>
            <person name="Su P."/>
            <person name="Kiefer A.F."/>
            <person name="Nichols A."/>
            <person name="Cepeda A.J."/>
            <person name="Yan W."/>
            <person name="Fan B."/>
            <person name="Jiang Y."/>
            <person name="Adhikari A."/>
            <person name="Zheng C.-J."/>
            <person name="Schuster L."/>
            <person name="Cowan T.M."/>
            <person name="Smanski M.J."/>
            <person name="Chevrette M.G."/>
            <person name="De Carvalho L.P.S."/>
            <person name="Shen B."/>
        </authorList>
    </citation>
    <scope>NUCLEOTIDE SEQUENCE [LARGE SCALE GENOMIC DNA]</scope>
    <source>
        <strain evidence="2 3">NPDC013366</strain>
    </source>
</reference>
<keyword evidence="3" id="KW-1185">Reference proteome</keyword>
<evidence type="ECO:0000313" key="2">
    <source>
        <dbReference type="EMBL" id="MFF9884219.1"/>
    </source>
</evidence>
<dbReference type="RefSeq" id="WP_167513309.1">
    <property type="nucleotide sequence ID" value="NZ_JBICBM010000010.1"/>
</dbReference>
<sequence>MRALLIGSAASAGIPVEELLRQIGAAAHALEQRLPTGPAAGEPSGDPGPGAGSHSGSAGATR</sequence>
<accession>A0ABW6YZJ8</accession>
<gene>
    <name evidence="2" type="ORF">ACF1HC_21825</name>
</gene>
<comment type="caution">
    <text evidence="2">The sequence shown here is derived from an EMBL/GenBank/DDBJ whole genome shotgun (WGS) entry which is preliminary data.</text>
</comment>
<evidence type="ECO:0000256" key="1">
    <source>
        <dbReference type="SAM" id="MobiDB-lite"/>
    </source>
</evidence>